<dbReference type="PANTHER" id="PTHR39515">
    <property type="entry name" value="CONSERVED PROTEIN"/>
    <property type="match status" value="1"/>
</dbReference>
<dbReference type="PROSITE" id="PS01117">
    <property type="entry name" value="HTH_MARR_1"/>
    <property type="match status" value="1"/>
</dbReference>
<keyword evidence="2" id="KW-0238">DNA-binding</keyword>
<dbReference type="GO" id="GO:0003700">
    <property type="term" value="F:DNA-binding transcription factor activity"/>
    <property type="evidence" value="ECO:0007669"/>
    <property type="project" value="InterPro"/>
</dbReference>
<accession>A0A6I4NU49</accession>
<name>A0A6I4NU49_9MICO</name>
<dbReference type="PANTHER" id="PTHR39515:SF2">
    <property type="entry name" value="HTH-TYPE TRANSCRIPTIONAL REGULATOR RV0880"/>
    <property type="match status" value="1"/>
</dbReference>
<dbReference type="Proteomes" id="UP000438182">
    <property type="component" value="Unassembled WGS sequence"/>
</dbReference>
<dbReference type="Gene3D" id="1.10.10.10">
    <property type="entry name" value="Winged helix-like DNA-binding domain superfamily/Winged helix DNA-binding domain"/>
    <property type="match status" value="1"/>
</dbReference>
<comment type="caution">
    <text evidence="5">The sequence shown here is derived from an EMBL/GenBank/DDBJ whole genome shotgun (WGS) entry which is preliminary data.</text>
</comment>
<organism evidence="5 6">
    <name type="scientific">Agromyces seonyuensis</name>
    <dbReference type="NCBI Taxonomy" id="2662446"/>
    <lineage>
        <taxon>Bacteria</taxon>
        <taxon>Bacillati</taxon>
        <taxon>Actinomycetota</taxon>
        <taxon>Actinomycetes</taxon>
        <taxon>Micrococcales</taxon>
        <taxon>Microbacteriaceae</taxon>
        <taxon>Agromyces</taxon>
    </lineage>
</organism>
<dbReference type="Pfam" id="PF01047">
    <property type="entry name" value="MarR"/>
    <property type="match status" value="1"/>
</dbReference>
<dbReference type="PROSITE" id="PS50995">
    <property type="entry name" value="HTH_MARR_2"/>
    <property type="match status" value="1"/>
</dbReference>
<proteinExistence type="predicted"/>
<keyword evidence="3" id="KW-0804">Transcription</keyword>
<dbReference type="SMART" id="SM00347">
    <property type="entry name" value="HTH_MARR"/>
    <property type="match status" value="1"/>
</dbReference>
<dbReference type="EMBL" id="WSTA01000016">
    <property type="protein sequence ID" value="MWB97976.1"/>
    <property type="molecule type" value="Genomic_DNA"/>
</dbReference>
<evidence type="ECO:0000313" key="5">
    <source>
        <dbReference type="EMBL" id="MWB97976.1"/>
    </source>
</evidence>
<keyword evidence="1" id="KW-0805">Transcription regulation</keyword>
<evidence type="ECO:0000256" key="1">
    <source>
        <dbReference type="ARBA" id="ARBA00023015"/>
    </source>
</evidence>
<evidence type="ECO:0000313" key="6">
    <source>
        <dbReference type="Proteomes" id="UP000438182"/>
    </source>
</evidence>
<reference evidence="5 6" key="1">
    <citation type="submission" date="2019-12" db="EMBL/GenBank/DDBJ databases">
        <authorList>
            <person name="Kim Y.S."/>
        </authorList>
    </citation>
    <scope>NUCLEOTIDE SEQUENCE [LARGE SCALE GENOMIC DNA]</scope>
    <source>
        <strain evidence="5 6">MMS17-SY077</strain>
    </source>
</reference>
<evidence type="ECO:0000256" key="3">
    <source>
        <dbReference type="ARBA" id="ARBA00023163"/>
    </source>
</evidence>
<feature type="domain" description="HTH marR-type" evidence="4">
    <location>
        <begin position="1"/>
        <end position="137"/>
    </location>
</feature>
<dbReference type="InterPro" id="IPR036388">
    <property type="entry name" value="WH-like_DNA-bd_sf"/>
</dbReference>
<dbReference type="PRINTS" id="PR00598">
    <property type="entry name" value="HTHMARR"/>
</dbReference>
<gene>
    <name evidence="5" type="ORF">GB864_05360</name>
</gene>
<evidence type="ECO:0000256" key="2">
    <source>
        <dbReference type="ARBA" id="ARBA00023125"/>
    </source>
</evidence>
<keyword evidence="6" id="KW-1185">Reference proteome</keyword>
<dbReference type="GO" id="GO:0003677">
    <property type="term" value="F:DNA binding"/>
    <property type="evidence" value="ECO:0007669"/>
    <property type="project" value="UniProtKB-KW"/>
</dbReference>
<dbReference type="RefSeq" id="WP_160423320.1">
    <property type="nucleotide sequence ID" value="NZ_WSTA01000016.1"/>
</dbReference>
<sequence>MSKSIAEQGAETRIAVFRLARRLRAQKSVDDMSDGQFAVLAVLNLHGTQTLTSLAEHEKVSAPSMNRTVDCLEESGWLARTADERDRRKMNIDLTDAGRAVVKATVSRRDAWLTERLRALPKEDREILARATEIMRGITAE</sequence>
<dbReference type="InterPro" id="IPR000835">
    <property type="entry name" value="HTH_MarR-typ"/>
</dbReference>
<dbReference type="SUPFAM" id="SSF46785">
    <property type="entry name" value="Winged helix' DNA-binding domain"/>
    <property type="match status" value="1"/>
</dbReference>
<protein>
    <submittedName>
        <fullName evidence="5">MarR family transcriptional regulator</fullName>
    </submittedName>
</protein>
<dbReference type="InterPro" id="IPR052526">
    <property type="entry name" value="HTH-type_Bedaq_tolerance"/>
</dbReference>
<dbReference type="AlphaFoldDB" id="A0A6I4NU49"/>
<dbReference type="InterPro" id="IPR023187">
    <property type="entry name" value="Tscrpt_reg_MarR-type_CS"/>
</dbReference>
<dbReference type="InterPro" id="IPR036390">
    <property type="entry name" value="WH_DNA-bd_sf"/>
</dbReference>
<evidence type="ECO:0000259" key="4">
    <source>
        <dbReference type="PROSITE" id="PS50995"/>
    </source>
</evidence>